<dbReference type="Pfam" id="PF09837">
    <property type="entry name" value="DUF2064"/>
    <property type="match status" value="1"/>
</dbReference>
<dbReference type="Proteomes" id="UP001296776">
    <property type="component" value="Unassembled WGS sequence"/>
</dbReference>
<dbReference type="InterPro" id="IPR018641">
    <property type="entry name" value="Trfase_1_rSAM/seldom-assoc"/>
</dbReference>
<dbReference type="PANTHER" id="PTHR36529">
    <property type="entry name" value="SLL1095 PROTEIN"/>
    <property type="match status" value="1"/>
</dbReference>
<proteinExistence type="predicted"/>
<gene>
    <name evidence="1" type="ORF">CKO40_09310</name>
</gene>
<organism evidence="1 2">
    <name type="scientific">Halochromatium glycolicum</name>
    <dbReference type="NCBI Taxonomy" id="85075"/>
    <lineage>
        <taxon>Bacteria</taxon>
        <taxon>Pseudomonadati</taxon>
        <taxon>Pseudomonadota</taxon>
        <taxon>Gammaproteobacteria</taxon>
        <taxon>Chromatiales</taxon>
        <taxon>Chromatiaceae</taxon>
        <taxon>Halochromatium</taxon>
    </lineage>
</organism>
<sequence length="223" mass="23788">MVAAEDLRFPLAKILIFAKAPVPGACKTRLIPALGREGAARLAGELLISTVERACETRLAPVELWCAPDTSHSLFRQLAGRYPLSLQAQRGTDLGERMGGALRVALASAERAVLIGTDCPDLDAAYLEHALDALGEVPVVLGPAADGGYVLLGVNRDAAAALDALFAVMPWGSDSVAAKTRERIRAAGLRWAELATLVDIDRPEDLARGHERNQTFAQVKRAF</sequence>
<keyword evidence="2" id="KW-1185">Reference proteome</keyword>
<protein>
    <recommendedName>
        <fullName evidence="3">Glycosyltransferase</fullName>
    </recommendedName>
</protein>
<evidence type="ECO:0000313" key="1">
    <source>
        <dbReference type="EMBL" id="MBK1704729.1"/>
    </source>
</evidence>
<dbReference type="SUPFAM" id="SSF53448">
    <property type="entry name" value="Nucleotide-diphospho-sugar transferases"/>
    <property type="match status" value="1"/>
</dbReference>
<evidence type="ECO:0008006" key="3">
    <source>
        <dbReference type="Google" id="ProtNLM"/>
    </source>
</evidence>
<accession>A0AAJ0U3R7</accession>
<reference evidence="1" key="1">
    <citation type="submission" date="2017-08" db="EMBL/GenBank/DDBJ databases">
        <authorList>
            <person name="Imhoff J.F."/>
            <person name="Rahn T."/>
            <person name="Kuenzel S."/>
            <person name="Neulinger S.C."/>
        </authorList>
    </citation>
    <scope>NUCLEOTIDE SEQUENCE</scope>
    <source>
        <strain evidence="1">DSM 11080</strain>
    </source>
</reference>
<dbReference type="EMBL" id="NRSJ01000013">
    <property type="protein sequence ID" value="MBK1704729.1"/>
    <property type="molecule type" value="Genomic_DNA"/>
</dbReference>
<dbReference type="NCBIfam" id="TIGR04282">
    <property type="entry name" value="glyco_like_cofC"/>
    <property type="match status" value="1"/>
</dbReference>
<evidence type="ECO:0000313" key="2">
    <source>
        <dbReference type="Proteomes" id="UP001296776"/>
    </source>
</evidence>
<dbReference type="InterPro" id="IPR029044">
    <property type="entry name" value="Nucleotide-diphossugar_trans"/>
</dbReference>
<dbReference type="PANTHER" id="PTHR36529:SF1">
    <property type="entry name" value="GLYCOSYLTRANSFERASE"/>
    <property type="match status" value="1"/>
</dbReference>
<comment type="caution">
    <text evidence="1">The sequence shown here is derived from an EMBL/GenBank/DDBJ whole genome shotgun (WGS) entry which is preliminary data.</text>
</comment>
<dbReference type="AlphaFoldDB" id="A0AAJ0U3R7"/>
<dbReference type="RefSeq" id="WP_200345938.1">
    <property type="nucleotide sequence ID" value="NZ_NRSJ01000013.1"/>
</dbReference>
<name>A0AAJ0U3R7_9GAMM</name>
<reference evidence="1" key="2">
    <citation type="journal article" date="2020" name="Microorganisms">
        <title>Osmotic Adaptation and Compatible Solute Biosynthesis of Phototrophic Bacteria as Revealed from Genome Analyses.</title>
        <authorList>
            <person name="Imhoff J.F."/>
            <person name="Rahn T."/>
            <person name="Kunzel S."/>
            <person name="Keller A."/>
            <person name="Neulinger S.C."/>
        </authorList>
    </citation>
    <scope>NUCLEOTIDE SEQUENCE</scope>
    <source>
        <strain evidence="1">DSM 11080</strain>
    </source>
</reference>
<dbReference type="Gene3D" id="3.90.550.10">
    <property type="entry name" value="Spore Coat Polysaccharide Biosynthesis Protein SpsA, Chain A"/>
    <property type="match status" value="1"/>
</dbReference>